<dbReference type="Proteomes" id="UP000838821">
    <property type="component" value="Unassembled WGS sequence"/>
</dbReference>
<name>A0ABN8GS51_9BACL</name>
<dbReference type="InterPro" id="IPR016181">
    <property type="entry name" value="Acyl_CoA_acyltransferase"/>
</dbReference>
<dbReference type="PANTHER" id="PTHR43877:SF2">
    <property type="entry name" value="AMINOALKYLPHOSPHONATE N-ACETYLTRANSFERASE-RELATED"/>
    <property type="match status" value="1"/>
</dbReference>
<accession>A0ABN8GS51</accession>
<evidence type="ECO:0000256" key="1">
    <source>
        <dbReference type="ARBA" id="ARBA00022679"/>
    </source>
</evidence>
<dbReference type="Pfam" id="PF00583">
    <property type="entry name" value="Acetyltransf_1"/>
    <property type="match status" value="1"/>
</dbReference>
<keyword evidence="1" id="KW-0808">Transferase</keyword>
<keyword evidence="2" id="KW-0012">Acyltransferase</keyword>
<dbReference type="InterPro" id="IPR000182">
    <property type="entry name" value="GNAT_dom"/>
</dbReference>
<evidence type="ECO:0000259" key="3">
    <source>
        <dbReference type="PROSITE" id="PS51186"/>
    </source>
</evidence>
<dbReference type="SUPFAM" id="SSF55729">
    <property type="entry name" value="Acyl-CoA N-acyltransferases (Nat)"/>
    <property type="match status" value="1"/>
</dbReference>
<dbReference type="RefSeq" id="WP_236290632.1">
    <property type="nucleotide sequence ID" value="NZ_CAKMMW010000015.1"/>
</dbReference>
<organism evidence="4 5">
    <name type="scientific">Paenibacillus allorhizoplanae</name>
    <dbReference type="NCBI Taxonomy" id="2905648"/>
    <lineage>
        <taxon>Bacteria</taxon>
        <taxon>Bacillati</taxon>
        <taxon>Bacillota</taxon>
        <taxon>Bacilli</taxon>
        <taxon>Bacillales</taxon>
        <taxon>Paenibacillaceae</taxon>
        <taxon>Paenibacillus</taxon>
    </lineage>
</organism>
<dbReference type="EMBL" id="CAKMMW010000015">
    <property type="protein sequence ID" value="CAH1216765.1"/>
    <property type="molecule type" value="Genomic_DNA"/>
</dbReference>
<feature type="domain" description="N-acetyltransferase" evidence="3">
    <location>
        <begin position="2"/>
        <end position="159"/>
    </location>
</feature>
<proteinExistence type="predicted"/>
<dbReference type="InterPro" id="IPR050832">
    <property type="entry name" value="Bact_Acetyltransf"/>
</dbReference>
<keyword evidence="5" id="KW-1185">Reference proteome</keyword>
<dbReference type="PROSITE" id="PS51186">
    <property type="entry name" value="GNAT"/>
    <property type="match status" value="1"/>
</dbReference>
<comment type="caution">
    <text evidence="4">The sequence shown here is derived from an EMBL/GenBank/DDBJ whole genome shotgun (WGS) entry which is preliminary data.</text>
</comment>
<dbReference type="Gene3D" id="3.40.630.30">
    <property type="match status" value="1"/>
</dbReference>
<gene>
    <name evidence="4" type="ORF">PAECIP111891_04466</name>
</gene>
<evidence type="ECO:0000313" key="5">
    <source>
        <dbReference type="Proteomes" id="UP000838821"/>
    </source>
</evidence>
<protein>
    <recommendedName>
        <fullName evidence="3">N-acetyltransferase domain-containing protein</fullName>
    </recommendedName>
</protein>
<reference evidence="4" key="1">
    <citation type="submission" date="2022-01" db="EMBL/GenBank/DDBJ databases">
        <authorList>
            <person name="Criscuolo A."/>
        </authorList>
    </citation>
    <scope>NUCLEOTIDE SEQUENCE</scope>
    <source>
        <strain evidence="4">CIP111891</strain>
    </source>
</reference>
<dbReference type="PANTHER" id="PTHR43877">
    <property type="entry name" value="AMINOALKYLPHOSPHONATE N-ACETYLTRANSFERASE-RELATED-RELATED"/>
    <property type="match status" value="1"/>
</dbReference>
<sequence length="161" mass="18243">MFTCRSAANEDFNTIRSFPRNAEELYYMSPVLQYPLTSEQLVESTKHRLQQTVVVDVKGQILGYANLYGLEVDKHCWLGNVIVSPEARGTGAAESLIRTMIEKAKEVLKVQELHLVCHNVNTRGLIFYTKLGFKPYLVEKKMNHVGQTIAGIRMKLSVTEP</sequence>
<evidence type="ECO:0000256" key="2">
    <source>
        <dbReference type="ARBA" id="ARBA00023315"/>
    </source>
</evidence>
<evidence type="ECO:0000313" key="4">
    <source>
        <dbReference type="EMBL" id="CAH1216765.1"/>
    </source>
</evidence>
<dbReference type="CDD" id="cd04301">
    <property type="entry name" value="NAT_SF"/>
    <property type="match status" value="1"/>
</dbReference>